<evidence type="ECO:0000313" key="3">
    <source>
        <dbReference type="EMBL" id="MCL6424219.1"/>
    </source>
</evidence>
<feature type="region of interest" description="Disordered" evidence="1">
    <location>
        <begin position="1"/>
        <end position="25"/>
    </location>
</feature>
<name>A0ABT0R4M8_9MICO</name>
<comment type="caution">
    <text evidence="3">The sequence shown here is derived from an EMBL/GenBank/DDBJ whole genome shotgun (WGS) entry which is preliminary data.</text>
</comment>
<feature type="compositionally biased region" description="Low complexity" evidence="1">
    <location>
        <begin position="1"/>
        <end position="21"/>
    </location>
</feature>
<dbReference type="PANTHER" id="PTHR46825:SF9">
    <property type="entry name" value="BETA-LACTAMASE-RELATED DOMAIN-CONTAINING PROTEIN"/>
    <property type="match status" value="1"/>
</dbReference>
<dbReference type="SUPFAM" id="SSF56601">
    <property type="entry name" value="beta-lactamase/transpeptidase-like"/>
    <property type="match status" value="1"/>
</dbReference>
<dbReference type="PANTHER" id="PTHR46825">
    <property type="entry name" value="D-ALANYL-D-ALANINE-CARBOXYPEPTIDASE/ENDOPEPTIDASE AMPH"/>
    <property type="match status" value="1"/>
</dbReference>
<protein>
    <submittedName>
        <fullName evidence="3">Beta-lactamase family protein</fullName>
    </submittedName>
</protein>
<dbReference type="EMBL" id="JAKNCJ010000009">
    <property type="protein sequence ID" value="MCL6424219.1"/>
    <property type="molecule type" value="Genomic_DNA"/>
</dbReference>
<evidence type="ECO:0000259" key="2">
    <source>
        <dbReference type="Pfam" id="PF00144"/>
    </source>
</evidence>
<dbReference type="InterPro" id="IPR001466">
    <property type="entry name" value="Beta-lactam-related"/>
</dbReference>
<organism evidence="3 4">
    <name type="scientific">Brachybacterium equifaecis</name>
    <dbReference type="NCBI Taxonomy" id="2910770"/>
    <lineage>
        <taxon>Bacteria</taxon>
        <taxon>Bacillati</taxon>
        <taxon>Actinomycetota</taxon>
        <taxon>Actinomycetes</taxon>
        <taxon>Micrococcales</taxon>
        <taxon>Dermabacteraceae</taxon>
        <taxon>Brachybacterium</taxon>
    </lineage>
</organism>
<dbReference type="InterPro" id="IPR012338">
    <property type="entry name" value="Beta-lactam/transpept-like"/>
</dbReference>
<dbReference type="InterPro" id="IPR050491">
    <property type="entry name" value="AmpC-like"/>
</dbReference>
<gene>
    <name evidence="3" type="ORF">Bequi_12660</name>
</gene>
<dbReference type="Gene3D" id="3.40.710.10">
    <property type="entry name" value="DD-peptidase/beta-lactamase superfamily"/>
    <property type="match status" value="1"/>
</dbReference>
<evidence type="ECO:0000256" key="1">
    <source>
        <dbReference type="SAM" id="MobiDB-lite"/>
    </source>
</evidence>
<dbReference type="Proteomes" id="UP001203761">
    <property type="component" value="Unassembled WGS sequence"/>
</dbReference>
<feature type="region of interest" description="Disordered" evidence="1">
    <location>
        <begin position="385"/>
        <end position="405"/>
    </location>
</feature>
<reference evidence="3" key="1">
    <citation type="submission" date="2022-02" db="EMBL/GenBank/DDBJ databases">
        <authorList>
            <person name="Lee M."/>
            <person name="Kim S.-J."/>
            <person name="Jung M.-Y."/>
        </authorList>
    </citation>
    <scope>NUCLEOTIDE SEQUENCE</scope>
    <source>
        <strain evidence="3">JHP9</strain>
    </source>
</reference>
<accession>A0ABT0R4M8</accession>
<evidence type="ECO:0000313" key="4">
    <source>
        <dbReference type="Proteomes" id="UP001203761"/>
    </source>
</evidence>
<dbReference type="Pfam" id="PF00144">
    <property type="entry name" value="Beta-lactamase"/>
    <property type="match status" value="1"/>
</dbReference>
<dbReference type="RefSeq" id="WP_249738298.1">
    <property type="nucleotide sequence ID" value="NZ_JAKNCJ010000009.1"/>
</dbReference>
<sequence>MTDAPSPTSPSPVESAAATTAEESRDLVRSAVDDVSAILPGWLADLRAAHRLTGVQVALWHEGEIVAEAAEGAADAPAGIDLLPTHRVRIASHSKMFCALTIMRLREQGLLRLDDTLGECVPDLAGTPVADRTVRDLLSHSAGITRDGADASWWQLERRFPDRDELIAMAKDGAVVSDPGIHLQYSNIGYGLLGLVIEEVTGKTFAEAVAELVLAPVGAGGEDMPIGPDLPADAPGAEDPHGFAAGHTGLLHGERRVVEQIPTGALAPATGFWATASAIAAFAGEVLTRGALLEPASLREMRRRVWTVAEGRHYGLGLQEGTLHGFHVLAHSGGFPTGLTRTWAAPAEKLSISVLGTSIDAPTSAIAAGILGLLALASGRPAPDAGAHESAGALGGAGNGRERPAPLAEQDGVQIDGREVSAQEIASAVVGTFDCVWGRSRLAVLGDRLFMLDAAALDPAQGALELAVAGVRKDPADPEASVVALMPWGDAGYGSWAEPVLARLTAGEGEGADGARTLRCTGLWDTGQLLVPTADFALPERVQAPR</sequence>
<proteinExistence type="predicted"/>
<feature type="domain" description="Beta-lactamase-related" evidence="2">
    <location>
        <begin position="43"/>
        <end position="358"/>
    </location>
</feature>
<keyword evidence="4" id="KW-1185">Reference proteome</keyword>